<dbReference type="KEGG" id="sct:SCAT_p1177"/>
<keyword evidence="3" id="KW-1185">Reference proteome</keyword>
<keyword evidence="2" id="KW-0614">Plasmid</keyword>
<dbReference type="Pfam" id="PF12679">
    <property type="entry name" value="ABC2_membrane_2"/>
    <property type="match status" value="1"/>
</dbReference>
<organism evidence="2 3">
    <name type="scientific">Streptantibioticus cattleyicolor (strain ATCC 35852 / DSM 46488 / JCM 4925 / NBRC 14057 / NRRL 8057)</name>
    <name type="common">Streptomyces cattleya</name>
    <dbReference type="NCBI Taxonomy" id="1003195"/>
    <lineage>
        <taxon>Bacteria</taxon>
        <taxon>Bacillati</taxon>
        <taxon>Actinomycetota</taxon>
        <taxon>Actinomycetes</taxon>
        <taxon>Kitasatosporales</taxon>
        <taxon>Streptomycetaceae</taxon>
        <taxon>Streptantibioticus</taxon>
    </lineage>
</organism>
<dbReference type="KEGG" id="scy:SCATT_p05540"/>
<dbReference type="PATRIC" id="fig|1003195.11.peg.1136"/>
<gene>
    <name evidence="2" type="ordered locus">SCATT_p05540</name>
</gene>
<feature type="transmembrane region" description="Helical" evidence="1">
    <location>
        <begin position="211"/>
        <end position="231"/>
    </location>
</feature>
<reference evidence="3" key="1">
    <citation type="submission" date="2011-12" db="EMBL/GenBank/DDBJ databases">
        <title>Complete genome sequence of Streptomyces cattleya strain DSM 46488.</title>
        <authorList>
            <person name="Ou H.-Y."/>
            <person name="Li P."/>
            <person name="Zhao C."/>
            <person name="O'Hagan D."/>
            <person name="Deng Z."/>
        </authorList>
    </citation>
    <scope>NUCLEOTIDE SEQUENCE [LARGE SCALE GENOMIC DNA]</scope>
    <source>
        <strain evidence="3">ATCC 35852 / DSM 46488 / JCM 4925 / NBRC 14057 / NRRL 8057</strain>
        <plasmid evidence="3">Plasmid pSCATT</plasmid>
    </source>
</reference>
<evidence type="ECO:0000313" key="2">
    <source>
        <dbReference type="EMBL" id="AEW98747.1"/>
    </source>
</evidence>
<accession>F8JMP7</accession>
<keyword evidence="1" id="KW-0472">Membrane</keyword>
<dbReference type="Proteomes" id="UP000007842">
    <property type="component" value="Plasmid pSCATT"/>
</dbReference>
<feature type="transmembrane region" description="Helical" evidence="1">
    <location>
        <begin position="93"/>
        <end position="114"/>
    </location>
</feature>
<keyword evidence="1 2" id="KW-0812">Transmembrane</keyword>
<evidence type="ECO:0000256" key="1">
    <source>
        <dbReference type="SAM" id="Phobius"/>
    </source>
</evidence>
<feature type="transmembrane region" description="Helical" evidence="1">
    <location>
        <begin position="140"/>
        <end position="161"/>
    </location>
</feature>
<protein>
    <submittedName>
        <fullName evidence="2">Putative transmembrane transport protein</fullName>
    </submittedName>
</protein>
<keyword evidence="1" id="KW-1133">Transmembrane helix</keyword>
<proteinExistence type="predicted"/>
<name>F8JMP7_STREN</name>
<dbReference type="GO" id="GO:0005886">
    <property type="term" value="C:plasma membrane"/>
    <property type="evidence" value="ECO:0007669"/>
    <property type="project" value="UniProtKB-SubCell"/>
</dbReference>
<sequence length="326" mass="34840">MTPKIVPLRVVRLAPAPVRTPLRGLYRLVLRQNRTLGWGAVVCLVAAAGWAAQARSATAAAAREVAALCPVSRAACPAAMDRLMSAASSAQGLQFALLALPLLIGMFAGAPLVAQEVEHGTHRLVWTQSVSRTQWLTAKLLVPAAGLVALSTGASLIGTWLRAGVRHHTPLNYWGRYQDAVYNTFGVVPVAAALLAFALGVLTGVVLRRTIAAMAGAAGAYAVMALAFNWLRRYLQPVHTWVGTGGYNLDGDVWLISDGVVMADGTRVPYPECPPSGACESAPRTFELYHTPGQFWPMQWTQAALMLAVAALAVAVTYRLLHRRPF</sequence>
<dbReference type="GO" id="GO:0140359">
    <property type="term" value="F:ABC-type transporter activity"/>
    <property type="evidence" value="ECO:0007669"/>
    <property type="project" value="InterPro"/>
</dbReference>
<dbReference type="RefSeq" id="WP_014151626.1">
    <property type="nucleotide sequence ID" value="NC_016113.1"/>
</dbReference>
<feature type="transmembrane region" description="Helical" evidence="1">
    <location>
        <begin position="35"/>
        <end position="52"/>
    </location>
</feature>
<dbReference type="HOGENOM" id="CLU_066229_0_0_11"/>
<feature type="transmembrane region" description="Helical" evidence="1">
    <location>
        <begin position="181"/>
        <end position="204"/>
    </location>
</feature>
<geneLocation type="plasmid" evidence="2 3">
    <name>pSCATT</name>
</geneLocation>
<evidence type="ECO:0000313" key="3">
    <source>
        <dbReference type="Proteomes" id="UP000007842"/>
    </source>
</evidence>
<dbReference type="OrthoDB" id="3579673at2"/>
<dbReference type="AlphaFoldDB" id="F8JMP7"/>
<accession>G8XGS0</accession>
<feature type="transmembrane region" description="Helical" evidence="1">
    <location>
        <begin position="300"/>
        <end position="321"/>
    </location>
</feature>
<dbReference type="EMBL" id="CP003229">
    <property type="protein sequence ID" value="AEW98747.1"/>
    <property type="molecule type" value="Genomic_DNA"/>
</dbReference>